<organism evidence="1 2">
    <name type="scientific">Stylophora pistillata</name>
    <name type="common">Smooth cauliflower coral</name>
    <dbReference type="NCBI Taxonomy" id="50429"/>
    <lineage>
        <taxon>Eukaryota</taxon>
        <taxon>Metazoa</taxon>
        <taxon>Cnidaria</taxon>
        <taxon>Anthozoa</taxon>
        <taxon>Hexacorallia</taxon>
        <taxon>Scleractinia</taxon>
        <taxon>Astrocoeniina</taxon>
        <taxon>Pocilloporidae</taxon>
        <taxon>Stylophora</taxon>
    </lineage>
</organism>
<dbReference type="EMBL" id="LSMT01000843">
    <property type="protein sequence ID" value="PFX14076.1"/>
    <property type="molecule type" value="Genomic_DNA"/>
</dbReference>
<dbReference type="AlphaFoldDB" id="A0A2B4RA91"/>
<proteinExistence type="predicted"/>
<keyword evidence="2" id="KW-1185">Reference proteome</keyword>
<name>A0A2B4RA91_STYPI</name>
<reference evidence="2" key="1">
    <citation type="journal article" date="2017" name="bioRxiv">
        <title>Comparative analysis of the genomes of Stylophora pistillata and Acropora digitifera provides evidence for extensive differences between species of corals.</title>
        <authorList>
            <person name="Voolstra C.R."/>
            <person name="Li Y."/>
            <person name="Liew Y.J."/>
            <person name="Baumgarten S."/>
            <person name="Zoccola D."/>
            <person name="Flot J.-F."/>
            <person name="Tambutte S."/>
            <person name="Allemand D."/>
            <person name="Aranda M."/>
        </authorList>
    </citation>
    <scope>NUCLEOTIDE SEQUENCE [LARGE SCALE GENOMIC DNA]</scope>
</reference>
<comment type="caution">
    <text evidence="1">The sequence shown here is derived from an EMBL/GenBank/DDBJ whole genome shotgun (WGS) entry which is preliminary data.</text>
</comment>
<gene>
    <name evidence="1" type="ORF">AWC38_SpisGene21799</name>
</gene>
<evidence type="ECO:0000313" key="2">
    <source>
        <dbReference type="Proteomes" id="UP000225706"/>
    </source>
</evidence>
<protein>
    <submittedName>
        <fullName evidence="1">Uncharacterized protein</fullName>
    </submittedName>
</protein>
<sequence>MWGMLSILGPDFCYPPNDKNYWIIAKPDKKESVKEVFKETSIKITLGWKKNLGAATGLREYLDEHFSDKVSDWVSKVAQLAESPQTQLKEFCDADELSKYSLHVRMWLDYAVICKREGFFIQRHDDPRDLVAELLSAVYVDGEVDPFLQDISEEQLIRGADKP</sequence>
<evidence type="ECO:0000313" key="1">
    <source>
        <dbReference type="EMBL" id="PFX14076.1"/>
    </source>
</evidence>
<accession>A0A2B4RA91</accession>
<dbReference type="Proteomes" id="UP000225706">
    <property type="component" value="Unassembled WGS sequence"/>
</dbReference>